<dbReference type="AlphaFoldDB" id="A0AAV7LQS4"/>
<sequence>MTDSARAEIGEHERITMRRRSDAQQKRCGKDRSLQRKRKVRGEAKTVILTETAVSRFKHNGSAQALRKSARTEAQREK</sequence>
<name>A0AAV7LQS4_PLEWA</name>
<comment type="caution">
    <text evidence="2">The sequence shown here is derived from an EMBL/GenBank/DDBJ whole genome shotgun (WGS) entry which is preliminary data.</text>
</comment>
<organism evidence="2 3">
    <name type="scientific">Pleurodeles waltl</name>
    <name type="common">Iberian ribbed newt</name>
    <dbReference type="NCBI Taxonomy" id="8319"/>
    <lineage>
        <taxon>Eukaryota</taxon>
        <taxon>Metazoa</taxon>
        <taxon>Chordata</taxon>
        <taxon>Craniata</taxon>
        <taxon>Vertebrata</taxon>
        <taxon>Euteleostomi</taxon>
        <taxon>Amphibia</taxon>
        <taxon>Batrachia</taxon>
        <taxon>Caudata</taxon>
        <taxon>Salamandroidea</taxon>
        <taxon>Salamandridae</taxon>
        <taxon>Pleurodelinae</taxon>
        <taxon>Pleurodeles</taxon>
    </lineage>
</organism>
<dbReference type="EMBL" id="JANPWB010000015">
    <property type="protein sequence ID" value="KAJ1092920.1"/>
    <property type="molecule type" value="Genomic_DNA"/>
</dbReference>
<feature type="compositionally biased region" description="Basic and acidic residues" evidence="1">
    <location>
        <begin position="1"/>
        <end position="34"/>
    </location>
</feature>
<evidence type="ECO:0000256" key="1">
    <source>
        <dbReference type="SAM" id="MobiDB-lite"/>
    </source>
</evidence>
<gene>
    <name evidence="2" type="ORF">NDU88_006030</name>
</gene>
<feature type="region of interest" description="Disordered" evidence="1">
    <location>
        <begin position="1"/>
        <end position="41"/>
    </location>
</feature>
<evidence type="ECO:0000313" key="3">
    <source>
        <dbReference type="Proteomes" id="UP001066276"/>
    </source>
</evidence>
<accession>A0AAV7LQS4</accession>
<keyword evidence="3" id="KW-1185">Reference proteome</keyword>
<evidence type="ECO:0000313" key="2">
    <source>
        <dbReference type="EMBL" id="KAJ1092920.1"/>
    </source>
</evidence>
<protein>
    <submittedName>
        <fullName evidence="2">Uncharacterized protein</fullName>
    </submittedName>
</protein>
<feature type="region of interest" description="Disordered" evidence="1">
    <location>
        <begin position="59"/>
        <end position="78"/>
    </location>
</feature>
<proteinExistence type="predicted"/>
<dbReference type="Proteomes" id="UP001066276">
    <property type="component" value="Chromosome 11"/>
</dbReference>
<reference evidence="2" key="1">
    <citation type="journal article" date="2022" name="bioRxiv">
        <title>Sequencing and chromosome-scale assembly of the giantPleurodeles waltlgenome.</title>
        <authorList>
            <person name="Brown T."/>
            <person name="Elewa A."/>
            <person name="Iarovenko S."/>
            <person name="Subramanian E."/>
            <person name="Araus A.J."/>
            <person name="Petzold A."/>
            <person name="Susuki M."/>
            <person name="Suzuki K.-i.T."/>
            <person name="Hayashi T."/>
            <person name="Toyoda A."/>
            <person name="Oliveira C."/>
            <person name="Osipova E."/>
            <person name="Leigh N.D."/>
            <person name="Simon A."/>
            <person name="Yun M.H."/>
        </authorList>
    </citation>
    <scope>NUCLEOTIDE SEQUENCE</scope>
    <source>
        <strain evidence="2">20211129_DDA</strain>
        <tissue evidence="2">Liver</tissue>
    </source>
</reference>